<sequence length="304" mass="34865">MENQTGDTKKDVYAIVNQRIIDQLEIGTVPWLKPWTDAGLPKNLVSGKSYRGINIMLLGSMGYPDNSFLTFKQISDLKAKVKKGEKGHMVVFWSMVKNNQTQNTVESPDANSSTKKAMLRYYIVFNVSQCENIPERYLPSKERETKEIPTCEFVVENMPECPVIKHKEQKAYYSPSLDFVNMPKKKSLNSDSAYYSTLFHELVHSTGHEKRLNRQSLVKNEKFGSETYSLEELVAEIGTCYLQSLTGITSEFEQSSAYIQGWLQKLKNDKRFIFIASNQAQKAIDFMLNVKSVEEETQPQEQHL</sequence>
<dbReference type="PIRSF" id="PIRSF037112">
    <property type="entry name" value="Antirestriction_ArdC"/>
    <property type="match status" value="1"/>
</dbReference>
<feature type="domain" description="Polyvalent protein metallopeptidase" evidence="2">
    <location>
        <begin position="164"/>
        <end position="278"/>
    </location>
</feature>
<evidence type="ECO:0000259" key="1">
    <source>
        <dbReference type="Pfam" id="PF08401"/>
    </source>
</evidence>
<dbReference type="InterPro" id="IPR041459">
    <property type="entry name" value="MPTase-PolyVal"/>
</dbReference>
<evidence type="ECO:0000313" key="4">
    <source>
        <dbReference type="Proteomes" id="UP000239872"/>
    </source>
</evidence>
<evidence type="ECO:0000313" key="3">
    <source>
        <dbReference type="EMBL" id="PQJ11950.1"/>
    </source>
</evidence>
<dbReference type="InterPro" id="IPR017113">
    <property type="entry name" value="Antirestriction_ArdC"/>
</dbReference>
<dbReference type="EMBL" id="PPSL01000002">
    <property type="protein sequence ID" value="PQJ11950.1"/>
    <property type="molecule type" value="Genomic_DNA"/>
</dbReference>
<accession>A0A2S7SYC6</accession>
<feature type="domain" description="N-terminal" evidence="1">
    <location>
        <begin position="10"/>
        <end position="125"/>
    </location>
</feature>
<dbReference type="OrthoDB" id="9792687at2"/>
<gene>
    <name evidence="3" type="ORF">CJD36_009160</name>
</gene>
<comment type="caution">
    <text evidence="3">The sequence shown here is derived from an EMBL/GenBank/DDBJ whole genome shotgun (WGS) entry which is preliminary data.</text>
</comment>
<organism evidence="3 4">
    <name type="scientific">Flavipsychrobacter stenotrophus</name>
    <dbReference type="NCBI Taxonomy" id="2077091"/>
    <lineage>
        <taxon>Bacteria</taxon>
        <taxon>Pseudomonadati</taxon>
        <taxon>Bacteroidota</taxon>
        <taxon>Chitinophagia</taxon>
        <taxon>Chitinophagales</taxon>
        <taxon>Chitinophagaceae</taxon>
        <taxon>Flavipsychrobacter</taxon>
    </lineage>
</organism>
<dbReference type="Pfam" id="PF08401">
    <property type="entry name" value="ArdcN"/>
    <property type="match status" value="1"/>
</dbReference>
<evidence type="ECO:0000259" key="2">
    <source>
        <dbReference type="Pfam" id="PF18818"/>
    </source>
</evidence>
<name>A0A2S7SYC6_9BACT</name>
<dbReference type="InterPro" id="IPR013610">
    <property type="entry name" value="ArdC_N"/>
</dbReference>
<dbReference type="GO" id="GO:0003697">
    <property type="term" value="F:single-stranded DNA binding"/>
    <property type="evidence" value="ECO:0007669"/>
    <property type="project" value="InterPro"/>
</dbReference>
<dbReference type="Proteomes" id="UP000239872">
    <property type="component" value="Unassembled WGS sequence"/>
</dbReference>
<reference evidence="3 4" key="1">
    <citation type="submission" date="2018-01" db="EMBL/GenBank/DDBJ databases">
        <title>A novel member of the phylum Bacteroidetes isolated from glacier ice.</title>
        <authorList>
            <person name="Liu Q."/>
            <person name="Xin Y.-H."/>
        </authorList>
    </citation>
    <scope>NUCLEOTIDE SEQUENCE [LARGE SCALE GENOMIC DNA]</scope>
    <source>
        <strain evidence="3 4">RB1R16</strain>
    </source>
</reference>
<proteinExistence type="predicted"/>
<dbReference type="RefSeq" id="WP_105038830.1">
    <property type="nucleotide sequence ID" value="NZ_PPSL01000002.1"/>
</dbReference>
<keyword evidence="4" id="KW-1185">Reference proteome</keyword>
<dbReference type="AlphaFoldDB" id="A0A2S7SYC6"/>
<dbReference type="Pfam" id="PF18818">
    <property type="entry name" value="MPTase-PolyVal"/>
    <property type="match status" value="1"/>
</dbReference>
<protein>
    <recommendedName>
        <fullName evidence="5">DUF1738 domain-containing protein</fullName>
    </recommendedName>
</protein>
<evidence type="ECO:0008006" key="5">
    <source>
        <dbReference type="Google" id="ProtNLM"/>
    </source>
</evidence>